<feature type="region of interest" description="Disordered" evidence="1">
    <location>
        <begin position="171"/>
        <end position="245"/>
    </location>
</feature>
<keyword evidence="3" id="KW-1185">Reference proteome</keyword>
<reference evidence="2 3" key="1">
    <citation type="journal article" date="2023" name="Plants (Basel)">
        <title>Bridging the Gap: Combining Genomics and Transcriptomics Approaches to Understand Stylosanthes scabra, an Orphan Legume from the Brazilian Caatinga.</title>
        <authorList>
            <person name="Ferreira-Neto J.R.C."/>
            <person name="da Silva M.D."/>
            <person name="Binneck E."/>
            <person name="de Melo N.F."/>
            <person name="da Silva R.H."/>
            <person name="de Melo A.L.T.M."/>
            <person name="Pandolfi V."/>
            <person name="Bustamante F.O."/>
            <person name="Brasileiro-Vidal A.C."/>
            <person name="Benko-Iseppon A.M."/>
        </authorList>
    </citation>
    <scope>NUCLEOTIDE SEQUENCE [LARGE SCALE GENOMIC DNA]</scope>
    <source>
        <tissue evidence="2">Leaves</tissue>
    </source>
</reference>
<name>A0ABU6YTY9_9FABA</name>
<organism evidence="2 3">
    <name type="scientific">Stylosanthes scabra</name>
    <dbReference type="NCBI Taxonomy" id="79078"/>
    <lineage>
        <taxon>Eukaryota</taxon>
        <taxon>Viridiplantae</taxon>
        <taxon>Streptophyta</taxon>
        <taxon>Embryophyta</taxon>
        <taxon>Tracheophyta</taxon>
        <taxon>Spermatophyta</taxon>
        <taxon>Magnoliopsida</taxon>
        <taxon>eudicotyledons</taxon>
        <taxon>Gunneridae</taxon>
        <taxon>Pentapetalae</taxon>
        <taxon>rosids</taxon>
        <taxon>fabids</taxon>
        <taxon>Fabales</taxon>
        <taxon>Fabaceae</taxon>
        <taxon>Papilionoideae</taxon>
        <taxon>50 kb inversion clade</taxon>
        <taxon>dalbergioids sensu lato</taxon>
        <taxon>Dalbergieae</taxon>
        <taxon>Pterocarpus clade</taxon>
        <taxon>Stylosanthes</taxon>
    </lineage>
</organism>
<dbReference type="Proteomes" id="UP001341840">
    <property type="component" value="Unassembled WGS sequence"/>
</dbReference>
<dbReference type="EMBL" id="JASCZI010243663">
    <property type="protein sequence ID" value="MED6213459.1"/>
    <property type="molecule type" value="Genomic_DNA"/>
</dbReference>
<feature type="compositionally biased region" description="Polar residues" evidence="1">
    <location>
        <begin position="236"/>
        <end position="245"/>
    </location>
</feature>
<accession>A0ABU6YTY9</accession>
<protein>
    <submittedName>
        <fullName evidence="2">Uncharacterized protein</fullName>
    </submittedName>
</protein>
<evidence type="ECO:0000313" key="3">
    <source>
        <dbReference type="Proteomes" id="UP001341840"/>
    </source>
</evidence>
<sequence length="245" mass="27362">MGYFIEEKVDEHPILWCELNKTVVVSTLEAKPEELIEGKASQDGKEKKDKRKLDEPGKKKSVKASGVKTKLSHMEWNHSSNLSELKGQPFKFHDDHSHNKGVDAYLHHRTSTTINFEPPLPISTKLPPFTIIKHPESTPLDLYSHHHSPSVYLSPTTAEFPIVRITESSSSSTTVHNRIFPNIPPKPPATFFPITHLRRTPSPSGHLPPQPNPSQASSPSQQPSLPLFGQVHHHSSSSSTPQCRP</sequence>
<proteinExistence type="predicted"/>
<evidence type="ECO:0000256" key="1">
    <source>
        <dbReference type="SAM" id="MobiDB-lite"/>
    </source>
</evidence>
<feature type="compositionally biased region" description="Basic and acidic residues" evidence="1">
    <location>
        <begin position="31"/>
        <end position="58"/>
    </location>
</feature>
<evidence type="ECO:0000313" key="2">
    <source>
        <dbReference type="EMBL" id="MED6213459.1"/>
    </source>
</evidence>
<gene>
    <name evidence="2" type="ORF">PIB30_093590</name>
</gene>
<comment type="caution">
    <text evidence="2">The sequence shown here is derived from an EMBL/GenBank/DDBJ whole genome shotgun (WGS) entry which is preliminary data.</text>
</comment>
<feature type="region of interest" description="Disordered" evidence="1">
    <location>
        <begin position="31"/>
        <end position="69"/>
    </location>
</feature>
<feature type="compositionally biased region" description="Low complexity" evidence="1">
    <location>
        <begin position="213"/>
        <end position="227"/>
    </location>
</feature>